<evidence type="ECO:0000313" key="1">
    <source>
        <dbReference type="EMBL" id="MDX8483144.1"/>
    </source>
</evidence>
<gene>
    <name evidence="1" type="ORF">RFN28_32535</name>
</gene>
<evidence type="ECO:0008006" key="3">
    <source>
        <dbReference type="Google" id="ProtNLM"/>
    </source>
</evidence>
<proteinExistence type="predicted"/>
<dbReference type="RefSeq" id="WP_320291254.1">
    <property type="nucleotide sequence ID" value="NZ_JAVIIW010000069.1"/>
</dbReference>
<protein>
    <recommendedName>
        <fullName evidence="3">Transposase Helix-turn-helix domain-containing protein</fullName>
    </recommendedName>
</protein>
<organism evidence="1 2">
    <name type="scientific">Mesorhizobium album</name>
    <dbReference type="NCBI Taxonomy" id="3072314"/>
    <lineage>
        <taxon>Bacteria</taxon>
        <taxon>Pseudomonadati</taxon>
        <taxon>Pseudomonadota</taxon>
        <taxon>Alphaproteobacteria</taxon>
        <taxon>Hyphomicrobiales</taxon>
        <taxon>Phyllobacteriaceae</taxon>
        <taxon>Mesorhizobium</taxon>
    </lineage>
</organism>
<name>A0ABU4YB27_9HYPH</name>
<reference evidence="1 2" key="1">
    <citation type="submission" date="2023-08" db="EMBL/GenBank/DDBJ databases">
        <title>Implementing the SeqCode for naming new Mesorhizobium species isolated from Vachellia karroo root nodules.</title>
        <authorList>
            <person name="Van Lill M."/>
        </authorList>
    </citation>
    <scope>NUCLEOTIDE SEQUENCE [LARGE SCALE GENOMIC DNA]</scope>
    <source>
        <strain evidence="1 2">VK24D</strain>
    </source>
</reference>
<dbReference type="EMBL" id="JAVIIW010000069">
    <property type="protein sequence ID" value="MDX8483144.1"/>
    <property type="molecule type" value="Genomic_DNA"/>
</dbReference>
<dbReference type="Proteomes" id="UP001287059">
    <property type="component" value="Unassembled WGS sequence"/>
</dbReference>
<sequence length="41" mass="4529">MQIARSELYRLVCAKPLSKLAAEFGIWSTALSTTIENFVGL</sequence>
<comment type="caution">
    <text evidence="1">The sequence shown here is derived from an EMBL/GenBank/DDBJ whole genome shotgun (WGS) entry which is preliminary data.</text>
</comment>
<keyword evidence="2" id="KW-1185">Reference proteome</keyword>
<accession>A0ABU4YB27</accession>
<evidence type="ECO:0000313" key="2">
    <source>
        <dbReference type="Proteomes" id="UP001287059"/>
    </source>
</evidence>